<dbReference type="WBParaSite" id="scaffold34969_cov237.g22075">
    <property type="protein sequence ID" value="scaffold34969_cov237.g22075"/>
    <property type="gene ID" value="scaffold34969_cov237.g22075"/>
</dbReference>
<feature type="transmembrane region" description="Helical" evidence="7">
    <location>
        <begin position="103"/>
        <end position="121"/>
    </location>
</feature>
<evidence type="ECO:0000256" key="4">
    <source>
        <dbReference type="ARBA" id="ARBA00022989"/>
    </source>
</evidence>
<feature type="transmembrane region" description="Helical" evidence="7">
    <location>
        <begin position="684"/>
        <end position="707"/>
    </location>
</feature>
<feature type="transmembrane region" description="Helical" evidence="7">
    <location>
        <begin position="318"/>
        <end position="336"/>
    </location>
</feature>
<name>A0A915ME88_MELJA</name>
<feature type="compositionally biased region" description="Polar residues" evidence="6">
    <location>
        <begin position="825"/>
        <end position="835"/>
    </location>
</feature>
<evidence type="ECO:0000256" key="7">
    <source>
        <dbReference type="SAM" id="Phobius"/>
    </source>
</evidence>
<dbReference type="AlphaFoldDB" id="A0A915ME88"/>
<feature type="region of interest" description="Disordered" evidence="6">
    <location>
        <begin position="825"/>
        <end position="885"/>
    </location>
</feature>
<proteinExistence type="inferred from homology"/>
<feature type="transmembrane region" description="Helical" evidence="7">
    <location>
        <begin position="483"/>
        <end position="501"/>
    </location>
</feature>
<feature type="transmembrane region" description="Helical" evidence="7">
    <location>
        <begin position="651"/>
        <end position="672"/>
    </location>
</feature>
<evidence type="ECO:0000256" key="6">
    <source>
        <dbReference type="SAM" id="MobiDB-lite"/>
    </source>
</evidence>
<dbReference type="PANTHER" id="PTHR10283">
    <property type="entry name" value="SOLUTE CARRIER FAMILY 13 MEMBER"/>
    <property type="match status" value="1"/>
</dbReference>
<dbReference type="PANTHER" id="PTHR10283:SF82">
    <property type="entry name" value="SOLUTE CARRIER FAMILY 13 MEMBER 2"/>
    <property type="match status" value="1"/>
</dbReference>
<protein>
    <submittedName>
        <fullName evidence="9">Uncharacterized protein</fullName>
    </submittedName>
</protein>
<evidence type="ECO:0000256" key="1">
    <source>
        <dbReference type="ARBA" id="ARBA00004141"/>
    </source>
</evidence>
<accession>A0A915ME88</accession>
<keyword evidence="3 7" id="KW-0812">Transmembrane</keyword>
<feature type="transmembrane region" description="Helical" evidence="7">
    <location>
        <begin position="263"/>
        <end position="290"/>
    </location>
</feature>
<feature type="transmembrane region" description="Helical" evidence="7">
    <location>
        <begin position="521"/>
        <end position="547"/>
    </location>
</feature>
<evidence type="ECO:0000256" key="5">
    <source>
        <dbReference type="ARBA" id="ARBA00023136"/>
    </source>
</evidence>
<dbReference type="Pfam" id="PF00939">
    <property type="entry name" value="Na_sulph_symp"/>
    <property type="match status" value="1"/>
</dbReference>
<feature type="region of interest" description="Disordered" evidence="6">
    <location>
        <begin position="801"/>
        <end position="820"/>
    </location>
</feature>
<comment type="similarity">
    <text evidence="2">Belongs to the SLC13A/DASS transporter (TC 2.A.47) family. NADC subfamily.</text>
</comment>
<reference evidence="9" key="1">
    <citation type="submission" date="2022-11" db="UniProtKB">
        <authorList>
            <consortium name="WormBaseParasite"/>
        </authorList>
    </citation>
    <scope>IDENTIFICATION</scope>
</reference>
<dbReference type="InterPro" id="IPR001898">
    <property type="entry name" value="SLC13A/DASS"/>
</dbReference>
<keyword evidence="4 7" id="KW-1133">Transmembrane helix</keyword>
<dbReference type="GO" id="GO:0015141">
    <property type="term" value="F:succinate transmembrane transporter activity"/>
    <property type="evidence" value="ECO:0007669"/>
    <property type="project" value="TreeGrafter"/>
</dbReference>
<feature type="transmembrane region" description="Helical" evidence="7">
    <location>
        <begin position="32"/>
        <end position="54"/>
    </location>
</feature>
<feature type="transmembrane region" description="Helical" evidence="7">
    <location>
        <begin position="60"/>
        <end position="91"/>
    </location>
</feature>
<feature type="compositionally biased region" description="Low complexity" evidence="6">
    <location>
        <begin position="849"/>
        <end position="860"/>
    </location>
</feature>
<evidence type="ECO:0000313" key="9">
    <source>
        <dbReference type="WBParaSite" id="scaffold34969_cov237.g22075"/>
    </source>
</evidence>
<feature type="transmembrane region" description="Helical" evidence="7">
    <location>
        <begin position="739"/>
        <end position="761"/>
    </location>
</feature>
<feature type="transmembrane region" description="Helical" evidence="7">
    <location>
        <begin position="222"/>
        <end position="243"/>
    </location>
</feature>
<dbReference type="GO" id="GO:0005886">
    <property type="term" value="C:plasma membrane"/>
    <property type="evidence" value="ECO:0007669"/>
    <property type="project" value="TreeGrafter"/>
</dbReference>
<feature type="transmembrane region" description="Helical" evidence="7">
    <location>
        <begin position="348"/>
        <end position="365"/>
    </location>
</feature>
<feature type="transmembrane region" description="Helical" evidence="7">
    <location>
        <begin position="439"/>
        <end position="471"/>
    </location>
</feature>
<organism evidence="8 9">
    <name type="scientific">Meloidogyne javanica</name>
    <name type="common">Root-knot nematode worm</name>
    <dbReference type="NCBI Taxonomy" id="6303"/>
    <lineage>
        <taxon>Eukaryota</taxon>
        <taxon>Metazoa</taxon>
        <taxon>Ecdysozoa</taxon>
        <taxon>Nematoda</taxon>
        <taxon>Chromadorea</taxon>
        <taxon>Rhabditida</taxon>
        <taxon>Tylenchina</taxon>
        <taxon>Tylenchomorpha</taxon>
        <taxon>Tylenchoidea</taxon>
        <taxon>Meloidogynidae</taxon>
        <taxon>Meloidogyninae</taxon>
        <taxon>Meloidogyne</taxon>
        <taxon>Meloidogyne incognita group</taxon>
    </lineage>
</organism>
<evidence type="ECO:0000256" key="3">
    <source>
        <dbReference type="ARBA" id="ARBA00022692"/>
    </source>
</evidence>
<keyword evidence="8" id="KW-1185">Reference proteome</keyword>
<dbReference type="GO" id="GO:0015137">
    <property type="term" value="F:citrate transmembrane transporter activity"/>
    <property type="evidence" value="ECO:0007669"/>
    <property type="project" value="TreeGrafter"/>
</dbReference>
<feature type="transmembrane region" description="Helical" evidence="7">
    <location>
        <begin position="401"/>
        <end position="419"/>
    </location>
</feature>
<dbReference type="Proteomes" id="UP000887561">
    <property type="component" value="Unplaced"/>
</dbReference>
<keyword evidence="5 7" id="KW-0472">Membrane</keyword>
<comment type="subcellular location">
    <subcellularLocation>
        <location evidence="1">Membrane</location>
        <topology evidence="1">Multi-pass membrane protein</topology>
    </subcellularLocation>
</comment>
<sequence>MSKIDQAPIEINLPTSKILSTKIKIFIRLRSLRYLFTFLLVPIVLAPIPLIIGTPPASCAYVILVMAFFWLTETIPLPVTSLIPIFAYPLLSVESAEQVSSVYLSDSNMIFFGSMVMAVAVESSRLHERVALRTLCFTGANPRFLMLGLQVATAFISLWMSNTSTTTMMLPLVLALIKELDMCERLDNNPIPHVASKDSIENVSQVLVLSDSKQQQRIYKGLLLSIAYASAIGGIGTLIGTGSNIAMNNHFQSIYGDKNPVSFFSFICYALPQVLILLIICWIWLQFLFIGFKKNDKKNQNVDDMLLNKYKQLGPIRYEEITVVLSFLALIILWMTRPIWHKMFRPNYVTDGTSAMLISMLLFVLPAENPFSSKIVERLVENKKDEPIRTVMTWKLMREKFSWSTLFLLGGGFAMADGVKKSGLSELLCSQLSGMQWLPPWTFIAFSSGIVCLLTEFTSNIATASIFIPMVASIAIAQNMNPLIYVLPVTFASSFTFMFPAGTPPNAIVFSAKILHVSDMIIGGLVLKISSFILCQVFAQTYAYLIFDMEGFNVSIPLTPNAPWLVRQRDQSAVSYSRFGRPGDEEEDKPPPTTIVVAPFNENAPEYFLFGSCHVQKAANYFAAFGMSITILMFISTFFEFDWYHYKRGVDVGAVIGLFLYLAIGVLIHYYVIIGVKRQLSRYLLPFICVYTIICVTETCMCIGLLFKLLDAQVTEPHHRVHIQMDVYYHSTTTTTPPYAAILFGLFIVLAVQFLMLVGVLRCRQFLSAKQEHEMAMKVAEMSKTQYPTIQVVLASSGSGTGPFRNPAPQNGIILNPPPIFNPSSTTANNYSSPIPQMPFHNKNDDESSNSSPTTASNSSPIPPTPSHNNSNKQSDEPPMENIII</sequence>
<feature type="transmembrane region" description="Helical" evidence="7">
    <location>
        <begin position="618"/>
        <end position="639"/>
    </location>
</feature>
<evidence type="ECO:0000313" key="8">
    <source>
        <dbReference type="Proteomes" id="UP000887561"/>
    </source>
</evidence>
<evidence type="ECO:0000256" key="2">
    <source>
        <dbReference type="ARBA" id="ARBA00006772"/>
    </source>
</evidence>